<dbReference type="InterPro" id="IPR050121">
    <property type="entry name" value="Cytochrome_P450_monoxygenase"/>
</dbReference>
<dbReference type="RefSeq" id="WP_015182838.1">
    <property type="nucleotide sequence ID" value="NC_019738.1"/>
</dbReference>
<accession>K9WFZ4</accession>
<dbReference type="GO" id="GO:0005506">
    <property type="term" value="F:iron ion binding"/>
    <property type="evidence" value="ECO:0007669"/>
    <property type="project" value="InterPro"/>
</dbReference>
<dbReference type="AlphaFoldDB" id="K9WFZ4"/>
<reference evidence="5 6" key="1">
    <citation type="submission" date="2012-06" db="EMBL/GenBank/DDBJ databases">
        <title>Finished chromosome of genome of Microcoleus sp. PCC 7113.</title>
        <authorList>
            <consortium name="US DOE Joint Genome Institute"/>
            <person name="Gugger M."/>
            <person name="Coursin T."/>
            <person name="Rippka R."/>
            <person name="Tandeau De Marsac N."/>
            <person name="Huntemann M."/>
            <person name="Wei C.-L."/>
            <person name="Han J."/>
            <person name="Detter J.C."/>
            <person name="Han C."/>
            <person name="Tapia R."/>
            <person name="Chen A."/>
            <person name="Kyrpides N."/>
            <person name="Mavromatis K."/>
            <person name="Markowitz V."/>
            <person name="Szeto E."/>
            <person name="Ivanova N."/>
            <person name="Pagani I."/>
            <person name="Pati A."/>
            <person name="Goodwin L."/>
            <person name="Nordberg H.P."/>
            <person name="Cantor M.N."/>
            <person name="Hua S.X."/>
            <person name="Woyke T."/>
            <person name="Kerfeld C.A."/>
        </authorList>
    </citation>
    <scope>NUCLEOTIDE SEQUENCE [LARGE SCALE GENOMIC DNA]</scope>
    <source>
        <strain evidence="5 6">PCC 7113</strain>
    </source>
</reference>
<dbReference type="PROSITE" id="PS00086">
    <property type="entry name" value="CYTOCHROME_P450"/>
    <property type="match status" value="1"/>
</dbReference>
<dbReference type="Proteomes" id="UP000010471">
    <property type="component" value="Chromosome"/>
</dbReference>
<dbReference type="PRINTS" id="PR00385">
    <property type="entry name" value="P450"/>
</dbReference>
<dbReference type="InterPro" id="IPR036396">
    <property type="entry name" value="Cyt_P450_sf"/>
</dbReference>
<evidence type="ECO:0000313" key="6">
    <source>
        <dbReference type="Proteomes" id="UP000010471"/>
    </source>
</evidence>
<dbReference type="GO" id="GO:0004497">
    <property type="term" value="F:monooxygenase activity"/>
    <property type="evidence" value="ECO:0007669"/>
    <property type="project" value="UniProtKB-KW"/>
</dbReference>
<gene>
    <name evidence="5" type="ORF">Mic7113_2912</name>
</gene>
<evidence type="ECO:0000256" key="1">
    <source>
        <dbReference type="ARBA" id="ARBA00001971"/>
    </source>
</evidence>
<dbReference type="CDD" id="cd11053">
    <property type="entry name" value="CYP110-like"/>
    <property type="match status" value="1"/>
</dbReference>
<dbReference type="eggNOG" id="COG2124">
    <property type="taxonomic scope" value="Bacteria"/>
</dbReference>
<dbReference type="Pfam" id="PF00067">
    <property type="entry name" value="p450"/>
    <property type="match status" value="1"/>
</dbReference>
<dbReference type="PANTHER" id="PTHR24305">
    <property type="entry name" value="CYTOCHROME P450"/>
    <property type="match status" value="1"/>
</dbReference>
<dbReference type="STRING" id="1173027.Mic7113_2912"/>
<keyword evidence="4" id="KW-0503">Monooxygenase</keyword>
<dbReference type="OrthoDB" id="446280at2"/>
<dbReference type="PRINTS" id="PR00463">
    <property type="entry name" value="EP450I"/>
</dbReference>
<dbReference type="InterPro" id="IPR001128">
    <property type="entry name" value="Cyt_P450"/>
</dbReference>
<dbReference type="EMBL" id="CP003630">
    <property type="protein sequence ID" value="AFZ18689.1"/>
    <property type="molecule type" value="Genomic_DNA"/>
</dbReference>
<dbReference type="InterPro" id="IPR002401">
    <property type="entry name" value="Cyt_P450_E_grp-I"/>
</dbReference>
<keyword evidence="3 4" id="KW-0349">Heme</keyword>
<dbReference type="InterPro" id="IPR017972">
    <property type="entry name" value="Cyt_P450_CS"/>
</dbReference>
<name>K9WFZ4_9CYAN</name>
<evidence type="ECO:0000256" key="2">
    <source>
        <dbReference type="ARBA" id="ARBA00010617"/>
    </source>
</evidence>
<dbReference type="HOGENOM" id="CLU_001570_5_1_3"/>
<protein>
    <submittedName>
        <fullName evidence="5">Cytochrome P450</fullName>
    </submittedName>
</protein>
<organism evidence="5 6">
    <name type="scientific">Allocoleopsis franciscana PCC 7113</name>
    <dbReference type="NCBI Taxonomy" id="1173027"/>
    <lineage>
        <taxon>Bacteria</taxon>
        <taxon>Bacillati</taxon>
        <taxon>Cyanobacteriota</taxon>
        <taxon>Cyanophyceae</taxon>
        <taxon>Coleofasciculales</taxon>
        <taxon>Coleofasciculaceae</taxon>
        <taxon>Allocoleopsis</taxon>
        <taxon>Allocoleopsis franciscana</taxon>
    </lineage>
</organism>
<keyword evidence="3 4" id="KW-0479">Metal-binding</keyword>
<evidence type="ECO:0000256" key="3">
    <source>
        <dbReference type="PIRSR" id="PIRSR602401-1"/>
    </source>
</evidence>
<proteinExistence type="inferred from homology"/>
<dbReference type="SUPFAM" id="SSF48264">
    <property type="entry name" value="Cytochrome P450"/>
    <property type="match status" value="1"/>
</dbReference>
<keyword evidence="6" id="KW-1185">Reference proteome</keyword>
<dbReference type="PATRIC" id="fig|1173027.3.peg.3204"/>
<dbReference type="GO" id="GO:0016705">
    <property type="term" value="F:oxidoreductase activity, acting on paired donors, with incorporation or reduction of molecular oxygen"/>
    <property type="evidence" value="ECO:0007669"/>
    <property type="project" value="InterPro"/>
</dbReference>
<dbReference type="GO" id="GO:0020037">
    <property type="term" value="F:heme binding"/>
    <property type="evidence" value="ECO:0007669"/>
    <property type="project" value="InterPro"/>
</dbReference>
<sequence>MIQSQAKLPDGFQSPRWLQKIQWINNSLAYMDVAGQKYGDIFNAPVIGNYRQLLLVSHPQALQQIFSNPHHFIAPSNPLLHPIVGDYSVFVLEGDRHRKERKLLMPPFHGEQMLSNGQLICELTEKVMQSLHPGEVFVARDLMQNVSLEVILTVVFGLHKGERFRQLKDCIVSLLSEFKSPLTSGLLFFPALQKDLGRWSPWGSFLRKQQQINQLLVAEIRDRRQQYDSSRSDILSLLLEARDEDGAPMTDEQLRDELMTLLLAGHETTATAIAWALYWVHRFPNVHSQLLQELDSLGNTPTPIEISRLPYLTAVCNESLRIYPVAILTTPRAVKEPVELMGYQLEPGTKVYGCIYLTHHRPDLYPEPKQFKPERFLQRQFSPYEFLPFGGGVRRCIGEALALFEMKLVLATIISRYELTLVQQEPERPKRRGVTFSPHTGVRMIMQGRRSV</sequence>
<keyword evidence="3 4" id="KW-0408">Iron</keyword>
<evidence type="ECO:0000256" key="4">
    <source>
        <dbReference type="RuleBase" id="RU000461"/>
    </source>
</evidence>
<comment type="cofactor">
    <cofactor evidence="1 3">
        <name>heme</name>
        <dbReference type="ChEBI" id="CHEBI:30413"/>
    </cofactor>
</comment>
<feature type="binding site" description="axial binding residue" evidence="3">
    <location>
        <position position="396"/>
    </location>
    <ligand>
        <name>heme</name>
        <dbReference type="ChEBI" id="CHEBI:30413"/>
    </ligand>
    <ligandPart>
        <name>Fe</name>
        <dbReference type="ChEBI" id="CHEBI:18248"/>
    </ligandPart>
</feature>
<dbReference type="PANTHER" id="PTHR24305:SF166">
    <property type="entry name" value="CYTOCHROME P450 12A4, MITOCHONDRIAL-RELATED"/>
    <property type="match status" value="1"/>
</dbReference>
<dbReference type="Gene3D" id="1.10.630.10">
    <property type="entry name" value="Cytochrome P450"/>
    <property type="match status" value="1"/>
</dbReference>
<comment type="similarity">
    <text evidence="2 4">Belongs to the cytochrome P450 family.</text>
</comment>
<dbReference type="KEGG" id="mic:Mic7113_2912"/>
<keyword evidence="4" id="KW-0560">Oxidoreductase</keyword>
<evidence type="ECO:0000313" key="5">
    <source>
        <dbReference type="EMBL" id="AFZ18689.1"/>
    </source>
</evidence>